<evidence type="ECO:0000256" key="2">
    <source>
        <dbReference type="ARBA" id="ARBA00022989"/>
    </source>
</evidence>
<evidence type="ECO:0000313" key="5">
    <source>
        <dbReference type="EMBL" id="RVW98552.1"/>
    </source>
</evidence>
<protein>
    <submittedName>
        <fullName evidence="5">ABC transporter C family member 1</fullName>
    </submittedName>
</protein>
<dbReference type="GO" id="GO:0016020">
    <property type="term" value="C:membrane"/>
    <property type="evidence" value="ECO:0007669"/>
    <property type="project" value="InterPro"/>
</dbReference>
<dbReference type="InterPro" id="IPR036640">
    <property type="entry name" value="ABC1_TM_sf"/>
</dbReference>
<dbReference type="AlphaFoldDB" id="A0A438IPA7"/>
<reference evidence="5 6" key="1">
    <citation type="journal article" date="2018" name="PLoS Genet.">
        <title>Population sequencing reveals clonal diversity and ancestral inbreeding in the grapevine cultivar Chardonnay.</title>
        <authorList>
            <person name="Roach M.J."/>
            <person name="Johnson D.L."/>
            <person name="Bohlmann J."/>
            <person name="van Vuuren H.J."/>
            <person name="Jones S.J."/>
            <person name="Pretorius I.S."/>
            <person name="Schmidt S.A."/>
            <person name="Borneman A.R."/>
        </authorList>
    </citation>
    <scope>NUCLEOTIDE SEQUENCE [LARGE SCALE GENOMIC DNA]</scope>
    <source>
        <strain evidence="6">cv. Chardonnay</strain>
        <tissue evidence="5">Leaf</tissue>
    </source>
</reference>
<dbReference type="Proteomes" id="UP000288805">
    <property type="component" value="Unassembled WGS sequence"/>
</dbReference>
<keyword evidence="1" id="KW-0812">Transmembrane</keyword>
<accession>A0A438IPA7</accession>
<sequence length="173" mass="19710">MNEILAAMDTVKCYAWEKSFQSKVQSMRNDELSWFRKAQLLSALGIRDSNLLAKILILPLFQSLFSETMSDISNESTTVPQPSLNNPIITDSSKISPTTSESHSIQITTIRLNDTTRGGQRRKVLQLLERSGKTLTSSTPEWKYAEDGLHHKKTMEDNRIFKFLVVLNVEFDE</sequence>
<gene>
    <name evidence="5" type="primary">ABCC1_1</name>
    <name evidence="5" type="ORF">CK203_026826</name>
</gene>
<dbReference type="Gene3D" id="1.20.1560.10">
    <property type="entry name" value="ABC transporter type 1, transmembrane domain"/>
    <property type="match status" value="1"/>
</dbReference>
<dbReference type="GO" id="GO:0005524">
    <property type="term" value="F:ATP binding"/>
    <property type="evidence" value="ECO:0007669"/>
    <property type="project" value="InterPro"/>
</dbReference>
<proteinExistence type="predicted"/>
<evidence type="ECO:0000256" key="1">
    <source>
        <dbReference type="ARBA" id="ARBA00022692"/>
    </source>
</evidence>
<dbReference type="EMBL" id="QGNW01000093">
    <property type="protein sequence ID" value="RVW98552.1"/>
    <property type="molecule type" value="Genomic_DNA"/>
</dbReference>
<feature type="region of interest" description="Disordered" evidence="4">
    <location>
        <begin position="76"/>
        <end position="100"/>
    </location>
</feature>
<evidence type="ECO:0000313" key="6">
    <source>
        <dbReference type="Proteomes" id="UP000288805"/>
    </source>
</evidence>
<name>A0A438IPA7_VITVI</name>
<keyword evidence="2" id="KW-1133">Transmembrane helix</keyword>
<keyword evidence="3" id="KW-0472">Membrane</keyword>
<evidence type="ECO:0000256" key="3">
    <source>
        <dbReference type="ARBA" id="ARBA00023136"/>
    </source>
</evidence>
<evidence type="ECO:0000256" key="4">
    <source>
        <dbReference type="SAM" id="MobiDB-lite"/>
    </source>
</evidence>
<comment type="caution">
    <text evidence="5">The sequence shown here is derived from an EMBL/GenBank/DDBJ whole genome shotgun (WGS) entry which is preliminary data.</text>
</comment>
<organism evidence="5 6">
    <name type="scientific">Vitis vinifera</name>
    <name type="common">Grape</name>
    <dbReference type="NCBI Taxonomy" id="29760"/>
    <lineage>
        <taxon>Eukaryota</taxon>
        <taxon>Viridiplantae</taxon>
        <taxon>Streptophyta</taxon>
        <taxon>Embryophyta</taxon>
        <taxon>Tracheophyta</taxon>
        <taxon>Spermatophyta</taxon>
        <taxon>Magnoliopsida</taxon>
        <taxon>eudicotyledons</taxon>
        <taxon>Gunneridae</taxon>
        <taxon>Pentapetalae</taxon>
        <taxon>rosids</taxon>
        <taxon>Vitales</taxon>
        <taxon>Vitaceae</taxon>
        <taxon>Viteae</taxon>
        <taxon>Vitis</taxon>
    </lineage>
</organism>